<dbReference type="EMBL" id="JACRSV010000001">
    <property type="protein sequence ID" value="MBC8558606.1"/>
    <property type="molecule type" value="Genomic_DNA"/>
</dbReference>
<feature type="signal peptide" evidence="2">
    <location>
        <begin position="1"/>
        <end position="17"/>
    </location>
</feature>
<comment type="caution">
    <text evidence="3">The sequence shown here is derived from an EMBL/GenBank/DDBJ whole genome shotgun (WGS) entry which is preliminary data.</text>
</comment>
<feature type="chain" id="PRO_5038798794" description="PsbP C-terminal domain-containing protein" evidence="2">
    <location>
        <begin position="18"/>
        <end position="206"/>
    </location>
</feature>
<keyword evidence="2" id="KW-0732">Signal</keyword>
<feature type="region of interest" description="Disordered" evidence="1">
    <location>
        <begin position="24"/>
        <end position="64"/>
    </location>
</feature>
<feature type="compositionally biased region" description="Low complexity" evidence="1">
    <location>
        <begin position="31"/>
        <end position="58"/>
    </location>
</feature>
<organism evidence="3 4">
    <name type="scientific">Fumia xinanensis</name>
    <dbReference type="NCBI Taxonomy" id="2763659"/>
    <lineage>
        <taxon>Bacteria</taxon>
        <taxon>Bacillati</taxon>
        <taxon>Bacillota</taxon>
        <taxon>Clostridia</taxon>
        <taxon>Eubacteriales</taxon>
        <taxon>Oscillospiraceae</taxon>
        <taxon>Fumia</taxon>
    </lineage>
</organism>
<dbReference type="RefSeq" id="WP_249293497.1">
    <property type="nucleotide sequence ID" value="NZ_JACRSV010000001.1"/>
</dbReference>
<evidence type="ECO:0000256" key="2">
    <source>
        <dbReference type="SAM" id="SignalP"/>
    </source>
</evidence>
<evidence type="ECO:0000313" key="4">
    <source>
        <dbReference type="Proteomes" id="UP000610760"/>
    </source>
</evidence>
<evidence type="ECO:0000256" key="1">
    <source>
        <dbReference type="SAM" id="MobiDB-lite"/>
    </source>
</evidence>
<protein>
    <recommendedName>
        <fullName evidence="5">PsbP C-terminal domain-containing protein</fullName>
    </recommendedName>
</protein>
<sequence>MKKKTFLAMTLCAAVLALTLAGCGSDKPDNDNSSSSVSVSDSSDSGDSSSSDEQSGESAGDLTVYNDNGLEFSYPSSWMKTNTNTAAGDTIVVMPEDSAGDSVAVMVQDLGTKVPAVKDYINATLPMLQAQYADAEVTGEEYDGTQKDTAVFSLTGTLQGMDMTMVQYHILNGTKLVAVSYSAPAGVEPTIDDATVKAIVDSLKIA</sequence>
<accession>A0A926DZN4</accession>
<dbReference type="AlphaFoldDB" id="A0A926DZN4"/>
<name>A0A926DZN4_9FIRM</name>
<dbReference type="PROSITE" id="PS51257">
    <property type="entry name" value="PROKAR_LIPOPROTEIN"/>
    <property type="match status" value="1"/>
</dbReference>
<evidence type="ECO:0008006" key="5">
    <source>
        <dbReference type="Google" id="ProtNLM"/>
    </source>
</evidence>
<evidence type="ECO:0000313" key="3">
    <source>
        <dbReference type="EMBL" id="MBC8558606.1"/>
    </source>
</evidence>
<dbReference type="Gene3D" id="3.40.1000.10">
    <property type="entry name" value="Mog1/PsbP, alpha/beta/alpha sandwich"/>
    <property type="match status" value="1"/>
</dbReference>
<gene>
    <name evidence="3" type="ORF">H8710_00850</name>
</gene>
<dbReference type="Proteomes" id="UP000610760">
    <property type="component" value="Unassembled WGS sequence"/>
</dbReference>
<keyword evidence="4" id="KW-1185">Reference proteome</keyword>
<proteinExistence type="predicted"/>
<reference evidence="3" key="1">
    <citation type="submission" date="2020-08" db="EMBL/GenBank/DDBJ databases">
        <title>Genome public.</title>
        <authorList>
            <person name="Liu C."/>
            <person name="Sun Q."/>
        </authorList>
    </citation>
    <scope>NUCLEOTIDE SEQUENCE</scope>
    <source>
        <strain evidence="3">NSJ-33</strain>
    </source>
</reference>